<accession>A0A0Q1HA07</accession>
<evidence type="ECO:0000256" key="1">
    <source>
        <dbReference type="SAM" id="MobiDB-lite"/>
    </source>
</evidence>
<evidence type="ECO:0000256" key="2">
    <source>
        <dbReference type="SAM" id="SignalP"/>
    </source>
</evidence>
<evidence type="ECO:0008006" key="5">
    <source>
        <dbReference type="Google" id="ProtNLM"/>
    </source>
</evidence>
<reference evidence="3 4" key="1">
    <citation type="submission" date="2015-04" db="EMBL/GenBank/DDBJ databases">
        <title>Complete genome of flavobacterium.</title>
        <authorList>
            <person name="Kwon Y.M."/>
            <person name="Kim S.-J."/>
        </authorList>
    </citation>
    <scope>NUCLEOTIDE SEQUENCE [LARGE SCALE GENOMIC DNA]</scope>
    <source>
        <strain evidence="3 4">DK169</strain>
    </source>
</reference>
<dbReference type="Proteomes" id="UP000050827">
    <property type="component" value="Unassembled WGS sequence"/>
</dbReference>
<proteinExistence type="predicted"/>
<keyword evidence="4" id="KW-1185">Reference proteome</keyword>
<feature type="chain" id="PRO_5006190487" description="PKD domain-containing protein" evidence="2">
    <location>
        <begin position="24"/>
        <end position="265"/>
    </location>
</feature>
<protein>
    <recommendedName>
        <fullName evidence="5">PKD domain-containing protein</fullName>
    </recommendedName>
</protein>
<comment type="caution">
    <text evidence="3">The sequence shown here is derived from an EMBL/GenBank/DDBJ whole genome shotgun (WGS) entry which is preliminary data.</text>
</comment>
<name>A0A0Q1HA07_9FLAO</name>
<evidence type="ECO:0000313" key="4">
    <source>
        <dbReference type="Proteomes" id="UP000050827"/>
    </source>
</evidence>
<dbReference type="STRING" id="346185.AAY42_11945"/>
<gene>
    <name evidence="3" type="ORF">AAY42_11945</name>
</gene>
<evidence type="ECO:0000313" key="3">
    <source>
        <dbReference type="EMBL" id="KQC30503.1"/>
    </source>
</evidence>
<dbReference type="PATRIC" id="fig|1547436.3.peg.2468"/>
<keyword evidence="2" id="KW-0732">Signal</keyword>
<feature type="compositionally biased region" description="Acidic residues" evidence="1">
    <location>
        <begin position="33"/>
        <end position="47"/>
    </location>
</feature>
<organism evidence="3 4">
    <name type="scientific">Flagellimonas eckloniae</name>
    <dbReference type="NCBI Taxonomy" id="346185"/>
    <lineage>
        <taxon>Bacteria</taxon>
        <taxon>Pseudomonadati</taxon>
        <taxon>Bacteroidota</taxon>
        <taxon>Flavobacteriia</taxon>
        <taxon>Flavobacteriales</taxon>
        <taxon>Flavobacteriaceae</taxon>
        <taxon>Flagellimonas</taxon>
    </lineage>
</organism>
<dbReference type="AlphaFoldDB" id="A0A0Q1HA07"/>
<sequence>MKFPNFDSSIRTLKYFSMLLVLACIISCSDSSDEDAQPEGEVSEEGSETPTDPSSECSDSSSFIFNEKDGLVNVEFENAEFSGDWKLKSSDTDHTGEGYMVWTGSQSLGNPGNGLTAFKINITNTGTYQFIWRSSVTTGTNGTEHNDTWLRFDDADDFFGEKGNGSIVYPAGRDKSPTPEGSSKDGWFKIYRSGNDLSFKWQSSTSDNDAHDIFVKFDAPGTYTMEISARSSGHAIDKFVLFNESFTKNQATESANVLSEITCGN</sequence>
<dbReference type="Gene3D" id="2.60.120.260">
    <property type="entry name" value="Galactose-binding domain-like"/>
    <property type="match status" value="1"/>
</dbReference>
<dbReference type="EMBL" id="LCTZ01000002">
    <property type="protein sequence ID" value="KQC30503.1"/>
    <property type="molecule type" value="Genomic_DNA"/>
</dbReference>
<feature type="region of interest" description="Disordered" evidence="1">
    <location>
        <begin position="33"/>
        <end position="59"/>
    </location>
</feature>
<feature type="signal peptide" evidence="2">
    <location>
        <begin position="1"/>
        <end position="23"/>
    </location>
</feature>
<dbReference type="RefSeq" id="WP_055395495.1">
    <property type="nucleotide sequence ID" value="NZ_LCTZ01000002.1"/>
</dbReference>